<dbReference type="GO" id="GO:0005886">
    <property type="term" value="C:plasma membrane"/>
    <property type="evidence" value="ECO:0007669"/>
    <property type="project" value="UniProtKB-SubCell"/>
</dbReference>
<evidence type="ECO:0000256" key="8">
    <source>
        <dbReference type="SAM" id="MobiDB-lite"/>
    </source>
</evidence>
<keyword evidence="11" id="KW-1185">Reference proteome</keyword>
<feature type="region of interest" description="Disordered" evidence="8">
    <location>
        <begin position="1"/>
        <end position="33"/>
    </location>
</feature>
<dbReference type="AlphaFoldDB" id="A0A2I8VFS5"/>
<dbReference type="Gene3D" id="1.10.3720.10">
    <property type="entry name" value="MetI-like"/>
    <property type="match status" value="1"/>
</dbReference>
<dbReference type="Pfam" id="PF12911">
    <property type="entry name" value="OppC_N"/>
    <property type="match status" value="1"/>
</dbReference>
<protein>
    <submittedName>
        <fullName evidence="10">ABC transporter permease</fullName>
    </submittedName>
</protein>
<dbReference type="PANTHER" id="PTHR43386:SF1">
    <property type="entry name" value="D,D-DIPEPTIDE TRANSPORT SYSTEM PERMEASE PROTEIN DDPC-RELATED"/>
    <property type="match status" value="1"/>
</dbReference>
<dbReference type="OrthoDB" id="312811at2157"/>
<evidence type="ECO:0000256" key="7">
    <source>
        <dbReference type="RuleBase" id="RU363032"/>
    </source>
</evidence>
<feature type="domain" description="ABC transmembrane type-1" evidence="9">
    <location>
        <begin position="115"/>
        <end position="304"/>
    </location>
</feature>
<dbReference type="Pfam" id="PF00528">
    <property type="entry name" value="BPD_transp_1"/>
    <property type="match status" value="1"/>
</dbReference>
<dbReference type="KEGG" id="srub:C2R22_03100"/>
<dbReference type="RefSeq" id="WP_103424439.1">
    <property type="nucleotide sequence ID" value="NZ_CP026309.1"/>
</dbReference>
<dbReference type="InterPro" id="IPR025966">
    <property type="entry name" value="OppC_N"/>
</dbReference>
<dbReference type="InterPro" id="IPR000515">
    <property type="entry name" value="MetI-like"/>
</dbReference>
<comment type="similarity">
    <text evidence="7">Belongs to the binding-protein-dependent transport system permease family.</text>
</comment>
<dbReference type="InterPro" id="IPR035906">
    <property type="entry name" value="MetI-like_sf"/>
</dbReference>
<reference evidence="10 11" key="1">
    <citation type="submission" date="2018-01" db="EMBL/GenBank/DDBJ databases">
        <title>Complete genome sequence of Salinigranum rubrum GX10T, an extremely halophilic archaeon isolated from a marine solar saltern.</title>
        <authorList>
            <person name="Han S."/>
        </authorList>
    </citation>
    <scope>NUCLEOTIDE SEQUENCE [LARGE SCALE GENOMIC DNA]</scope>
    <source>
        <strain evidence="10 11">GX10</strain>
    </source>
</reference>
<evidence type="ECO:0000256" key="2">
    <source>
        <dbReference type="ARBA" id="ARBA00022448"/>
    </source>
</evidence>
<evidence type="ECO:0000313" key="11">
    <source>
        <dbReference type="Proteomes" id="UP000236584"/>
    </source>
</evidence>
<evidence type="ECO:0000313" key="10">
    <source>
        <dbReference type="EMBL" id="AUV80765.1"/>
    </source>
</evidence>
<dbReference type="PROSITE" id="PS50928">
    <property type="entry name" value="ABC_TM1"/>
    <property type="match status" value="1"/>
</dbReference>
<dbReference type="GeneID" id="35591043"/>
<keyword evidence="6 7" id="KW-0472">Membrane</keyword>
<evidence type="ECO:0000256" key="3">
    <source>
        <dbReference type="ARBA" id="ARBA00022475"/>
    </source>
</evidence>
<feature type="compositionally biased region" description="Polar residues" evidence="8">
    <location>
        <begin position="20"/>
        <end position="29"/>
    </location>
</feature>
<sequence length="319" mass="34527">MREDREPPVREPRPDGGEVTSGSRFTPSDAQKERWRRSLRRSWEFLRQFRHNAKASIGLAIVLGLLFVAAFAPIIAPYPVDQTNIQDRSEAPSVEHPFGTDDLGRDLFSRVVMGSRISLYVGFGSITGALLVGTIIGVVSGYYGGLVDEALMRVMDAAMSFPPILLALTVMVVLGPELNNVILALAFVYTPYIARIGRSATLSERNEAYVEASVARGETNGHIIFREVLPNCMAPLLVQGSLNIAFAMLAEASLSFLGLGAQPPTPSWGLMINTGRGFMQSAPWMVLAPGVAIAITVIGFNLLGDGLRDILDPKVDAIE</sequence>
<evidence type="ECO:0000256" key="6">
    <source>
        <dbReference type="ARBA" id="ARBA00023136"/>
    </source>
</evidence>
<proteinExistence type="inferred from homology"/>
<feature type="transmembrane region" description="Helical" evidence="7">
    <location>
        <begin position="242"/>
        <end position="261"/>
    </location>
</feature>
<feature type="transmembrane region" description="Helical" evidence="7">
    <location>
        <begin position="281"/>
        <end position="304"/>
    </location>
</feature>
<dbReference type="SUPFAM" id="SSF161098">
    <property type="entry name" value="MetI-like"/>
    <property type="match status" value="1"/>
</dbReference>
<organism evidence="10 11">
    <name type="scientific">Salinigranum rubrum</name>
    <dbReference type="NCBI Taxonomy" id="755307"/>
    <lineage>
        <taxon>Archaea</taxon>
        <taxon>Methanobacteriati</taxon>
        <taxon>Methanobacteriota</taxon>
        <taxon>Stenosarchaea group</taxon>
        <taxon>Halobacteria</taxon>
        <taxon>Halobacteriales</taxon>
        <taxon>Haloferacaceae</taxon>
        <taxon>Salinigranum</taxon>
    </lineage>
</organism>
<feature type="compositionally biased region" description="Basic and acidic residues" evidence="8">
    <location>
        <begin position="1"/>
        <end position="16"/>
    </location>
</feature>
<dbReference type="GO" id="GO:0055085">
    <property type="term" value="P:transmembrane transport"/>
    <property type="evidence" value="ECO:0007669"/>
    <property type="project" value="InterPro"/>
</dbReference>
<evidence type="ECO:0000259" key="9">
    <source>
        <dbReference type="PROSITE" id="PS50928"/>
    </source>
</evidence>
<feature type="transmembrane region" description="Helical" evidence="7">
    <location>
        <begin position="57"/>
        <end position="76"/>
    </location>
</feature>
<gene>
    <name evidence="10" type="ORF">C2R22_03100</name>
</gene>
<dbReference type="InterPro" id="IPR050366">
    <property type="entry name" value="BP-dependent_transpt_permease"/>
</dbReference>
<dbReference type="PANTHER" id="PTHR43386">
    <property type="entry name" value="OLIGOPEPTIDE TRANSPORT SYSTEM PERMEASE PROTEIN APPC"/>
    <property type="match status" value="1"/>
</dbReference>
<feature type="transmembrane region" description="Helical" evidence="7">
    <location>
        <begin position="117"/>
        <end position="142"/>
    </location>
</feature>
<evidence type="ECO:0000256" key="1">
    <source>
        <dbReference type="ARBA" id="ARBA00004651"/>
    </source>
</evidence>
<dbReference type="CDD" id="cd06261">
    <property type="entry name" value="TM_PBP2"/>
    <property type="match status" value="1"/>
</dbReference>
<dbReference type="EMBL" id="CP026309">
    <property type="protein sequence ID" value="AUV80765.1"/>
    <property type="molecule type" value="Genomic_DNA"/>
</dbReference>
<evidence type="ECO:0000256" key="4">
    <source>
        <dbReference type="ARBA" id="ARBA00022692"/>
    </source>
</evidence>
<keyword evidence="3" id="KW-1003">Cell membrane</keyword>
<comment type="subcellular location">
    <subcellularLocation>
        <location evidence="1 7">Cell membrane</location>
        <topology evidence="1 7">Multi-pass membrane protein</topology>
    </subcellularLocation>
</comment>
<dbReference type="Proteomes" id="UP000236584">
    <property type="component" value="Chromosome"/>
</dbReference>
<name>A0A2I8VFS5_9EURY</name>
<keyword evidence="5 7" id="KW-1133">Transmembrane helix</keyword>
<accession>A0A2I8VFS5</accession>
<keyword evidence="2 7" id="KW-0813">Transport</keyword>
<evidence type="ECO:0000256" key="5">
    <source>
        <dbReference type="ARBA" id="ARBA00022989"/>
    </source>
</evidence>
<keyword evidence="4 7" id="KW-0812">Transmembrane</keyword>